<dbReference type="RefSeq" id="WP_184875659.1">
    <property type="nucleotide sequence ID" value="NZ_BOOV01000013.1"/>
</dbReference>
<sequence length="192" mass="20942">MTTEPATDPGALRRAVHDEAVSTAGAWSGGQGPVEGFLRRVVADLNRLPRLIVHHAEFGHYGSGYASYTDVFLTKRDGSMRRAANDWTEVEGVSLALCRLAPFAVLLTPSRRSSGPDGAGTYSLPELSRVADTDPPGWEQECRQVHQVLDRHGVVLLGSPVLGLPLDEGLHVETILGDPPYTVFDAWFHWMD</sequence>
<keyword evidence="2" id="KW-1185">Reference proteome</keyword>
<protein>
    <submittedName>
        <fullName evidence="1">Uncharacterized protein</fullName>
    </submittedName>
</protein>
<proteinExistence type="predicted"/>
<dbReference type="EMBL" id="JACHND010000001">
    <property type="protein sequence ID" value="MBB4698656.1"/>
    <property type="molecule type" value="Genomic_DNA"/>
</dbReference>
<dbReference type="AlphaFoldDB" id="A0A7W7D1Z7"/>
<comment type="caution">
    <text evidence="1">The sequence shown here is derived from an EMBL/GenBank/DDBJ whole genome shotgun (WGS) entry which is preliminary data.</text>
</comment>
<dbReference type="Proteomes" id="UP000542210">
    <property type="component" value="Unassembled WGS sequence"/>
</dbReference>
<reference evidence="1 2" key="1">
    <citation type="submission" date="2020-08" db="EMBL/GenBank/DDBJ databases">
        <title>Sequencing the genomes of 1000 actinobacteria strains.</title>
        <authorList>
            <person name="Klenk H.-P."/>
        </authorList>
    </citation>
    <scope>NUCLEOTIDE SEQUENCE [LARGE SCALE GENOMIC DNA]</scope>
    <source>
        <strain evidence="1 2">DSM 45784</strain>
    </source>
</reference>
<organism evidence="1 2">
    <name type="scientific">Sphaerisporangium siamense</name>
    <dbReference type="NCBI Taxonomy" id="795645"/>
    <lineage>
        <taxon>Bacteria</taxon>
        <taxon>Bacillati</taxon>
        <taxon>Actinomycetota</taxon>
        <taxon>Actinomycetes</taxon>
        <taxon>Streptosporangiales</taxon>
        <taxon>Streptosporangiaceae</taxon>
        <taxon>Sphaerisporangium</taxon>
    </lineage>
</organism>
<evidence type="ECO:0000313" key="2">
    <source>
        <dbReference type="Proteomes" id="UP000542210"/>
    </source>
</evidence>
<name>A0A7W7D1Z7_9ACTN</name>
<gene>
    <name evidence="1" type="ORF">BJ982_000200</name>
</gene>
<evidence type="ECO:0000313" key="1">
    <source>
        <dbReference type="EMBL" id="MBB4698656.1"/>
    </source>
</evidence>
<accession>A0A7W7D1Z7</accession>